<feature type="domain" description="Bulb-type lectin" evidence="1">
    <location>
        <begin position="112"/>
        <end position="226"/>
    </location>
</feature>
<reference evidence="2 3" key="1">
    <citation type="journal article" date="2017" name="Nature">
        <title>The Apostasia genome and the evolution of orchids.</title>
        <authorList>
            <person name="Zhang G.Q."/>
            <person name="Liu K.W."/>
            <person name="Li Z."/>
            <person name="Lohaus R."/>
            <person name="Hsiao Y.Y."/>
            <person name="Niu S.C."/>
            <person name="Wang J.Y."/>
            <person name="Lin Y.C."/>
            <person name="Xu Q."/>
            <person name="Chen L.J."/>
            <person name="Yoshida K."/>
            <person name="Fujiwara S."/>
            <person name="Wang Z.W."/>
            <person name="Zhang Y.Q."/>
            <person name="Mitsuda N."/>
            <person name="Wang M."/>
            <person name="Liu G.H."/>
            <person name="Pecoraro L."/>
            <person name="Huang H.X."/>
            <person name="Xiao X.J."/>
            <person name="Lin M."/>
            <person name="Wu X.Y."/>
            <person name="Wu W.L."/>
            <person name="Chen Y.Y."/>
            <person name="Chang S.B."/>
            <person name="Sakamoto S."/>
            <person name="Ohme-Takagi M."/>
            <person name="Yagi M."/>
            <person name="Zeng S.J."/>
            <person name="Shen C.Y."/>
            <person name="Yeh C.M."/>
            <person name="Luo Y.B."/>
            <person name="Tsai W.C."/>
            <person name="Van de Peer Y."/>
            <person name="Liu Z.J."/>
        </authorList>
    </citation>
    <scope>NUCLEOTIDE SEQUENCE [LARGE SCALE GENOMIC DNA]</scope>
    <source>
        <strain evidence="3">cv. Shenzhen</strain>
        <tissue evidence="2">Stem</tissue>
    </source>
</reference>
<accession>A0A2I0AAB1</accession>
<proteinExistence type="predicted"/>
<evidence type="ECO:0000259" key="1">
    <source>
        <dbReference type="PROSITE" id="PS50927"/>
    </source>
</evidence>
<organism evidence="2 3">
    <name type="scientific">Apostasia shenzhenica</name>
    <dbReference type="NCBI Taxonomy" id="1088818"/>
    <lineage>
        <taxon>Eukaryota</taxon>
        <taxon>Viridiplantae</taxon>
        <taxon>Streptophyta</taxon>
        <taxon>Embryophyta</taxon>
        <taxon>Tracheophyta</taxon>
        <taxon>Spermatophyta</taxon>
        <taxon>Magnoliopsida</taxon>
        <taxon>Liliopsida</taxon>
        <taxon>Asparagales</taxon>
        <taxon>Orchidaceae</taxon>
        <taxon>Apostasioideae</taxon>
        <taxon>Apostasia</taxon>
    </lineage>
</organism>
<evidence type="ECO:0000313" key="2">
    <source>
        <dbReference type="EMBL" id="PKA52480.1"/>
    </source>
</evidence>
<dbReference type="SMART" id="SM00108">
    <property type="entry name" value="B_lectin"/>
    <property type="match status" value="2"/>
</dbReference>
<evidence type="ECO:0000313" key="3">
    <source>
        <dbReference type="Proteomes" id="UP000236161"/>
    </source>
</evidence>
<dbReference type="GO" id="GO:0051707">
    <property type="term" value="P:response to other organism"/>
    <property type="evidence" value="ECO:0007669"/>
    <property type="project" value="UniProtKB-ARBA"/>
</dbReference>
<dbReference type="EMBL" id="KZ452002">
    <property type="protein sequence ID" value="PKA52480.1"/>
    <property type="molecule type" value="Genomic_DNA"/>
</dbReference>
<name>A0A2I0AAB1_9ASPA</name>
<dbReference type="SUPFAM" id="SSF51110">
    <property type="entry name" value="alpha-D-mannose-specific plant lectins"/>
    <property type="match status" value="2"/>
</dbReference>
<keyword evidence="3" id="KW-1185">Reference proteome</keyword>
<dbReference type="Gene3D" id="2.90.10.10">
    <property type="entry name" value="Bulb-type lectin domain"/>
    <property type="match status" value="2"/>
</dbReference>
<dbReference type="PROSITE" id="PS50927">
    <property type="entry name" value="BULB_LECTIN"/>
    <property type="match status" value="2"/>
</dbReference>
<feature type="domain" description="Bulb-type lectin" evidence="1">
    <location>
        <begin position="1"/>
        <end position="105"/>
    </location>
</feature>
<protein>
    <submittedName>
        <fullName evidence="2">Mannose-specific lectin 1</fullName>
    </submittedName>
</protein>
<keyword evidence="2" id="KW-0430">Lectin</keyword>
<dbReference type="OrthoDB" id="1884773at2759"/>
<dbReference type="AlphaFoldDB" id="A0A2I0AAB1"/>
<sequence length="241" mass="27043">MAGQNLTNGLNHLAMQSNCDLVLYHGGKPAWNTNTNTTANATAGSGSCYAVLKQNGELVVRRNVHYILWTSAKKAKKGKYALVLDGAGRIGIYGQRRWVSNNQKEEVHELSRPVVSTEYVLQSGGHWRLSPGKKLKYREYELGLSRCNLEINSTRTGRTLWQTNTKAASCFVELESNGELMVKRGSQRLWSSGRKGERGKYVAVLRFDGRLAVYGSLLWSNAQWDDYSSIKEEMMTWAMGQ</sequence>
<gene>
    <name evidence="2" type="primary">LECCVA1</name>
    <name evidence="2" type="ORF">AXF42_Ash019106</name>
</gene>
<dbReference type="GO" id="GO:0030246">
    <property type="term" value="F:carbohydrate binding"/>
    <property type="evidence" value="ECO:0007669"/>
    <property type="project" value="UniProtKB-KW"/>
</dbReference>
<dbReference type="InterPro" id="IPR001480">
    <property type="entry name" value="Bulb-type_lectin_dom"/>
</dbReference>
<dbReference type="Proteomes" id="UP000236161">
    <property type="component" value="Unassembled WGS sequence"/>
</dbReference>
<dbReference type="InterPro" id="IPR036426">
    <property type="entry name" value="Bulb-type_lectin_dom_sf"/>
</dbReference>